<evidence type="ECO:0000313" key="1">
    <source>
        <dbReference type="EMBL" id="SKB34075.1"/>
    </source>
</evidence>
<organism evidence="1 2">
    <name type="scientific">Daejeonella lutea</name>
    <dbReference type="NCBI Taxonomy" id="572036"/>
    <lineage>
        <taxon>Bacteria</taxon>
        <taxon>Pseudomonadati</taxon>
        <taxon>Bacteroidota</taxon>
        <taxon>Sphingobacteriia</taxon>
        <taxon>Sphingobacteriales</taxon>
        <taxon>Sphingobacteriaceae</taxon>
        <taxon>Daejeonella</taxon>
    </lineage>
</organism>
<reference evidence="2" key="1">
    <citation type="submission" date="2017-02" db="EMBL/GenBank/DDBJ databases">
        <authorList>
            <person name="Varghese N."/>
            <person name="Submissions S."/>
        </authorList>
    </citation>
    <scope>NUCLEOTIDE SEQUENCE [LARGE SCALE GENOMIC DNA]</scope>
    <source>
        <strain evidence="2">DSM 22385</strain>
    </source>
</reference>
<gene>
    <name evidence="1" type="ORF">SAMN05661099_0700</name>
</gene>
<dbReference type="OrthoDB" id="663842at2"/>
<evidence type="ECO:0000313" key="2">
    <source>
        <dbReference type="Proteomes" id="UP000189981"/>
    </source>
</evidence>
<dbReference type="AlphaFoldDB" id="A0A1T5AGP3"/>
<protein>
    <submittedName>
        <fullName evidence="1">Uncharacterized protein</fullName>
    </submittedName>
</protein>
<dbReference type="STRING" id="572036.SAMN05661099_0700"/>
<dbReference type="Proteomes" id="UP000189981">
    <property type="component" value="Unassembled WGS sequence"/>
</dbReference>
<accession>A0A1T5AGP3</accession>
<dbReference type="EMBL" id="FUYR01000001">
    <property type="protein sequence ID" value="SKB34075.1"/>
    <property type="molecule type" value="Genomic_DNA"/>
</dbReference>
<keyword evidence="2" id="KW-1185">Reference proteome</keyword>
<sequence length="155" mass="17712">MKMIVFLIVTFVGVNLLAKDPSTSTVRLKFHKSTSSEKVCKDLIKELHPYNEKNNPLLLGYKGGANMLMAKYVINPFSKLSYFKKGKGMLEKAIQADNKNVELRFLRYTIQNNVPSFLGYNDHMTADKSFLTQSISNVRDPELKKIITSYLKQNN</sequence>
<name>A0A1T5AGP3_9SPHI</name>
<proteinExistence type="predicted"/>
<dbReference type="RefSeq" id="WP_139377350.1">
    <property type="nucleotide sequence ID" value="NZ_FUYR01000001.1"/>
</dbReference>